<proteinExistence type="predicted"/>
<keyword evidence="4" id="KW-1185">Reference proteome</keyword>
<dbReference type="CDD" id="cd02440">
    <property type="entry name" value="AdoMet_MTases"/>
    <property type="match status" value="1"/>
</dbReference>
<evidence type="ECO:0000313" key="4">
    <source>
        <dbReference type="Proteomes" id="UP001642464"/>
    </source>
</evidence>
<gene>
    <name evidence="3" type="ORF">SCF082_LOCUS22052</name>
</gene>
<dbReference type="Gene3D" id="3.40.50.150">
    <property type="entry name" value="Vaccinia Virus protein VP39"/>
    <property type="match status" value="1"/>
</dbReference>
<reference evidence="3 4" key="1">
    <citation type="submission" date="2024-02" db="EMBL/GenBank/DDBJ databases">
        <authorList>
            <person name="Chen Y."/>
            <person name="Shah S."/>
            <person name="Dougan E. K."/>
            <person name="Thang M."/>
            <person name="Chan C."/>
        </authorList>
    </citation>
    <scope>NUCLEOTIDE SEQUENCE [LARGE SCALE GENOMIC DNA]</scope>
</reference>
<keyword evidence="1 3" id="KW-0489">Methyltransferase</keyword>
<accession>A0ABP0LDH0</accession>
<dbReference type="EMBL" id="CAXAMM010015792">
    <property type="protein sequence ID" value="CAK9037196.1"/>
    <property type="molecule type" value="Genomic_DNA"/>
</dbReference>
<dbReference type="PANTHER" id="PTHR43542:SF1">
    <property type="entry name" value="METHYLTRANSFERASE"/>
    <property type="match status" value="1"/>
</dbReference>
<dbReference type="GO" id="GO:0032259">
    <property type="term" value="P:methylation"/>
    <property type="evidence" value="ECO:0007669"/>
    <property type="project" value="UniProtKB-KW"/>
</dbReference>
<dbReference type="InterPro" id="IPR004398">
    <property type="entry name" value="RNA_MeTrfase_RsmD"/>
</dbReference>
<evidence type="ECO:0000256" key="2">
    <source>
        <dbReference type="ARBA" id="ARBA00022679"/>
    </source>
</evidence>
<dbReference type="Proteomes" id="UP001642464">
    <property type="component" value="Unassembled WGS sequence"/>
</dbReference>
<feature type="non-terminal residue" evidence="3">
    <location>
        <position position="1"/>
    </location>
</feature>
<dbReference type="InterPro" id="IPR029063">
    <property type="entry name" value="SAM-dependent_MTases_sf"/>
</dbReference>
<protein>
    <submittedName>
        <fullName evidence="3">rRNA methyltransferase YlbH</fullName>
    </submittedName>
</protein>
<name>A0ABP0LDH0_9DINO</name>
<evidence type="ECO:0000256" key="1">
    <source>
        <dbReference type="ARBA" id="ARBA00022603"/>
    </source>
</evidence>
<dbReference type="SUPFAM" id="SSF53335">
    <property type="entry name" value="S-adenosyl-L-methionine-dependent methyltransferases"/>
    <property type="match status" value="1"/>
</dbReference>
<evidence type="ECO:0000313" key="3">
    <source>
        <dbReference type="EMBL" id="CAK9037196.1"/>
    </source>
</evidence>
<sequence length="286" mass="29940">VLTGMASASSSGSTCNFKEFANGFGPALDTVPACGPLAQGRLGAFVMPLVAMAAGGRGGGKRRQGRAPKLETAQTVRVTGGLHRSRSIKVPGVFLRPMMSQVREALFSMLGACDVFDKGSRVLDLFAGSGIVGLESASRGAGHVTFVDASPVCARAIEQNCKALGVEGIVNIACTKAEQFLASPAKFGAEKPFDLVTATPPYEEVSYGALLTALAESPALGEDTLLVVEYPNEHEEGMPEFLEGTLHGLRRKVFGRTVLVVYVSRPSGKPLGIRPKPAEFGLDGML</sequence>
<keyword evidence="2" id="KW-0808">Transferase</keyword>
<comment type="caution">
    <text evidence="3">The sequence shown here is derived from an EMBL/GenBank/DDBJ whole genome shotgun (WGS) entry which is preliminary data.</text>
</comment>
<organism evidence="3 4">
    <name type="scientific">Durusdinium trenchii</name>
    <dbReference type="NCBI Taxonomy" id="1381693"/>
    <lineage>
        <taxon>Eukaryota</taxon>
        <taxon>Sar</taxon>
        <taxon>Alveolata</taxon>
        <taxon>Dinophyceae</taxon>
        <taxon>Suessiales</taxon>
        <taxon>Symbiodiniaceae</taxon>
        <taxon>Durusdinium</taxon>
    </lineage>
</organism>
<dbReference type="GO" id="GO:0008168">
    <property type="term" value="F:methyltransferase activity"/>
    <property type="evidence" value="ECO:0007669"/>
    <property type="project" value="UniProtKB-KW"/>
</dbReference>
<dbReference type="Pfam" id="PF03602">
    <property type="entry name" value="Cons_hypoth95"/>
    <property type="match status" value="1"/>
</dbReference>
<dbReference type="PANTHER" id="PTHR43542">
    <property type="entry name" value="METHYLTRANSFERASE"/>
    <property type="match status" value="1"/>
</dbReference>